<evidence type="ECO:0000313" key="2">
    <source>
        <dbReference type="Proteomes" id="UP000790709"/>
    </source>
</evidence>
<keyword evidence="2" id="KW-1185">Reference proteome</keyword>
<comment type="caution">
    <text evidence="1">The sequence shown here is derived from an EMBL/GenBank/DDBJ whole genome shotgun (WGS) entry which is preliminary data.</text>
</comment>
<proteinExistence type="predicted"/>
<accession>A0ACB8BAS5</accession>
<reference evidence="1" key="1">
    <citation type="journal article" date="2021" name="New Phytol.">
        <title>Evolutionary innovations through gain and loss of genes in the ectomycorrhizal Boletales.</title>
        <authorList>
            <person name="Wu G."/>
            <person name="Miyauchi S."/>
            <person name="Morin E."/>
            <person name="Kuo A."/>
            <person name="Drula E."/>
            <person name="Varga T."/>
            <person name="Kohler A."/>
            <person name="Feng B."/>
            <person name="Cao Y."/>
            <person name="Lipzen A."/>
            <person name="Daum C."/>
            <person name="Hundley H."/>
            <person name="Pangilinan J."/>
            <person name="Johnson J."/>
            <person name="Barry K."/>
            <person name="LaButti K."/>
            <person name="Ng V."/>
            <person name="Ahrendt S."/>
            <person name="Min B."/>
            <person name="Choi I.G."/>
            <person name="Park H."/>
            <person name="Plett J.M."/>
            <person name="Magnuson J."/>
            <person name="Spatafora J.W."/>
            <person name="Nagy L.G."/>
            <person name="Henrissat B."/>
            <person name="Grigoriev I.V."/>
            <person name="Yang Z.L."/>
            <person name="Xu J."/>
            <person name="Martin F.M."/>
        </authorList>
    </citation>
    <scope>NUCLEOTIDE SEQUENCE</scope>
    <source>
        <strain evidence="1">KUC20120723A-06</strain>
    </source>
</reference>
<evidence type="ECO:0000313" key="1">
    <source>
        <dbReference type="EMBL" id="KAH7922306.1"/>
    </source>
</evidence>
<sequence length="677" mass="73204">MAPSQAALHTDSENGDQPKILRPPYKWNRTNFIRWSSSCLHVILVVLHLCLVSVAVCHAEHRAIVPITSTSYILTTMLSASLQAFYTLYTALLVYITQRLALLYGLSQHQPLTATHDTIGAWAGIGSAFCCLWEQTKLAALPLQVFAITTYLTCVTVLHITSSSIIQLQNFNDTVTASIPTALGWPDPSWFTRIEATALNATVSDNLSPVGAWETITFAVPFVRNRLGISTAGLSQGVVYDVPFPNKGTGNATVGAMVMSPDCALVAGGRHAADDSLIAFSTSNLSDYGYVSPLNNTFSLNSIPWKDQVLYLSSNNINFVVTTAINESMSPIDDVVIPVEWAYLHTDPTTNLTLYAQTRLNMYLVSCNVTIKQVRATIDVQSNQLIDDPTHGSLFSYWTTVAPTFSSSAPAMESWLSGLFEWSSSVGDISIFSADCNGTSTSPSSHSCGYQPTATETYLMQLIGLNASQINPYLATGPPPLKSSDTTPSFTLSVDQMENALAQTLAAAIWTAGSLGESGGGFDRLNGTAQTTELVLRMRLNISWIPLSFALTASIFLLALSVQLTGFQSNEPRKHNTMHDAGVLELMWLASRSPDLQNAVNLVDHPNTDNLRSAGMFAICLADVGAEGLRTGHDNRCANKGSSFRQVAMADDELIIRRCASPISGYLDSRSTQCFTG</sequence>
<protein>
    <submittedName>
        <fullName evidence="1">Uncharacterized protein</fullName>
    </submittedName>
</protein>
<name>A0ACB8BAS5_9AGAM</name>
<dbReference type="EMBL" id="MU266490">
    <property type="protein sequence ID" value="KAH7922306.1"/>
    <property type="molecule type" value="Genomic_DNA"/>
</dbReference>
<gene>
    <name evidence="1" type="ORF">BV22DRAFT_1131564</name>
</gene>
<dbReference type="Proteomes" id="UP000790709">
    <property type="component" value="Unassembled WGS sequence"/>
</dbReference>
<organism evidence="1 2">
    <name type="scientific">Leucogyrophana mollusca</name>
    <dbReference type="NCBI Taxonomy" id="85980"/>
    <lineage>
        <taxon>Eukaryota</taxon>
        <taxon>Fungi</taxon>
        <taxon>Dikarya</taxon>
        <taxon>Basidiomycota</taxon>
        <taxon>Agaricomycotina</taxon>
        <taxon>Agaricomycetes</taxon>
        <taxon>Agaricomycetidae</taxon>
        <taxon>Boletales</taxon>
        <taxon>Boletales incertae sedis</taxon>
        <taxon>Leucogyrophana</taxon>
    </lineage>
</organism>